<accession>A0A1Y1WL81</accession>
<dbReference type="GO" id="GO:0004252">
    <property type="term" value="F:serine-type endopeptidase activity"/>
    <property type="evidence" value="ECO:0007669"/>
    <property type="project" value="InterPro"/>
</dbReference>
<proteinExistence type="predicted"/>
<dbReference type="GO" id="GO:0006508">
    <property type="term" value="P:proteolysis"/>
    <property type="evidence" value="ECO:0007669"/>
    <property type="project" value="UniProtKB-KW"/>
</dbReference>
<evidence type="ECO:0000313" key="2">
    <source>
        <dbReference type="EMBL" id="ORX74331.1"/>
    </source>
</evidence>
<dbReference type="Gene3D" id="2.40.10.10">
    <property type="entry name" value="Trypsin-like serine proteases"/>
    <property type="match status" value="1"/>
</dbReference>
<evidence type="ECO:0000259" key="1">
    <source>
        <dbReference type="PROSITE" id="PS50240"/>
    </source>
</evidence>
<gene>
    <name evidence="2" type="ORF">DL89DRAFT_264241</name>
</gene>
<dbReference type="RefSeq" id="XP_040747542.1">
    <property type="nucleotide sequence ID" value="XM_040886167.1"/>
</dbReference>
<keyword evidence="3" id="KW-1185">Reference proteome</keyword>
<name>A0A1Y1WL81_9FUNG</name>
<protein>
    <submittedName>
        <fullName evidence="2">Trypsin-like serine protease</fullName>
    </submittedName>
</protein>
<dbReference type="EMBL" id="MCFD01000001">
    <property type="protein sequence ID" value="ORX74331.1"/>
    <property type="molecule type" value="Genomic_DNA"/>
</dbReference>
<reference evidence="2 3" key="1">
    <citation type="submission" date="2016-07" db="EMBL/GenBank/DDBJ databases">
        <title>Pervasive Adenine N6-methylation of Active Genes in Fungi.</title>
        <authorList>
            <consortium name="DOE Joint Genome Institute"/>
            <person name="Mondo S.J."/>
            <person name="Dannebaum R.O."/>
            <person name="Kuo R.C."/>
            <person name="Labutti K."/>
            <person name="Haridas S."/>
            <person name="Kuo A."/>
            <person name="Salamov A."/>
            <person name="Ahrendt S.R."/>
            <person name="Lipzen A."/>
            <person name="Sullivan W."/>
            <person name="Andreopoulos W.B."/>
            <person name="Clum A."/>
            <person name="Lindquist E."/>
            <person name="Daum C."/>
            <person name="Ramamoorthy G.K."/>
            <person name="Gryganskyi A."/>
            <person name="Culley D."/>
            <person name="Magnuson J.K."/>
            <person name="James T.Y."/>
            <person name="O'Malley M.A."/>
            <person name="Stajich J.E."/>
            <person name="Spatafora J.W."/>
            <person name="Visel A."/>
            <person name="Grigoriev I.V."/>
        </authorList>
    </citation>
    <scope>NUCLEOTIDE SEQUENCE [LARGE SCALE GENOMIC DNA]</scope>
    <source>
        <strain evidence="2 3">ATCC 12442</strain>
    </source>
</reference>
<dbReference type="SMART" id="SM00020">
    <property type="entry name" value="Tryp_SPc"/>
    <property type="match status" value="1"/>
</dbReference>
<dbReference type="OrthoDB" id="6380398at2759"/>
<evidence type="ECO:0000313" key="3">
    <source>
        <dbReference type="Proteomes" id="UP000193922"/>
    </source>
</evidence>
<dbReference type="InterPro" id="IPR009003">
    <property type="entry name" value="Peptidase_S1_PA"/>
</dbReference>
<dbReference type="PANTHER" id="PTHR24260:SF136">
    <property type="entry name" value="GH08193P-RELATED"/>
    <property type="match status" value="1"/>
</dbReference>
<dbReference type="InterPro" id="IPR043504">
    <property type="entry name" value="Peptidase_S1_PA_chymotrypsin"/>
</dbReference>
<dbReference type="AlphaFoldDB" id="A0A1Y1WL81"/>
<dbReference type="GeneID" id="63802815"/>
<keyword evidence="2" id="KW-0378">Hydrolase</keyword>
<dbReference type="PROSITE" id="PS50240">
    <property type="entry name" value="TRYPSIN_DOM"/>
    <property type="match status" value="1"/>
</dbReference>
<dbReference type="PRINTS" id="PR00722">
    <property type="entry name" value="CHYMOTRYPSIN"/>
</dbReference>
<dbReference type="InterPro" id="IPR001254">
    <property type="entry name" value="Trypsin_dom"/>
</dbReference>
<dbReference type="PANTHER" id="PTHR24260">
    <property type="match status" value="1"/>
</dbReference>
<sequence length="311" mass="33584">MKITLPIFFGSVLAQPSFAPEGGSRVTNGTNTPQGTAPWAVILYGWQTNSASYSQCTGAILDNTTILVAAHCIHNPETGIITPPSQMTIGYNSVNEYKQKHVNVSQTFVHPLFNLWSIENDIGVLKLAWAITLTPGYAEALTIYDGTIDPHQAIDVYGWGVEDANSEDTPSYLQHGTVYTGIIDDCQAANSDFTDNNGEQICIEYIYSPGVGTCYGDSGGSTTININGIPYGAGIVSYNQYMSLPPNQCATPGDYSFYTHTFYYLLWIQKVAGVAYITGPYGNGVLKPPPSSSSSSPTPTSTSYCLFFICF</sequence>
<dbReference type="InterPro" id="IPR001314">
    <property type="entry name" value="Peptidase_S1A"/>
</dbReference>
<dbReference type="STRING" id="61395.A0A1Y1WL81"/>
<organism evidence="2 3">
    <name type="scientific">Linderina pennispora</name>
    <dbReference type="NCBI Taxonomy" id="61395"/>
    <lineage>
        <taxon>Eukaryota</taxon>
        <taxon>Fungi</taxon>
        <taxon>Fungi incertae sedis</taxon>
        <taxon>Zoopagomycota</taxon>
        <taxon>Kickxellomycotina</taxon>
        <taxon>Kickxellomycetes</taxon>
        <taxon>Kickxellales</taxon>
        <taxon>Kickxellaceae</taxon>
        <taxon>Linderina</taxon>
    </lineage>
</organism>
<keyword evidence="2" id="KW-0645">Protease</keyword>
<dbReference type="InterPro" id="IPR051333">
    <property type="entry name" value="CLIP_Serine_Protease"/>
</dbReference>
<dbReference type="Pfam" id="PF00089">
    <property type="entry name" value="Trypsin"/>
    <property type="match status" value="1"/>
</dbReference>
<dbReference type="SUPFAM" id="SSF50494">
    <property type="entry name" value="Trypsin-like serine proteases"/>
    <property type="match status" value="1"/>
</dbReference>
<feature type="domain" description="Peptidase S1" evidence="1">
    <location>
        <begin position="26"/>
        <end position="273"/>
    </location>
</feature>
<dbReference type="Proteomes" id="UP000193922">
    <property type="component" value="Unassembled WGS sequence"/>
</dbReference>
<comment type="caution">
    <text evidence="2">The sequence shown here is derived from an EMBL/GenBank/DDBJ whole genome shotgun (WGS) entry which is preliminary data.</text>
</comment>